<evidence type="ECO:0000313" key="1">
    <source>
        <dbReference type="EMBL" id="TDD97860.1"/>
    </source>
</evidence>
<dbReference type="EMBL" id="SMFK01000003">
    <property type="protein sequence ID" value="TDD97860.1"/>
    <property type="molecule type" value="Genomic_DNA"/>
</dbReference>
<gene>
    <name evidence="1" type="ORF">E0F76_07100</name>
</gene>
<dbReference type="SUPFAM" id="SSF55073">
    <property type="entry name" value="Nucleotide cyclase"/>
    <property type="match status" value="1"/>
</dbReference>
<dbReference type="Gene3D" id="3.30.70.1230">
    <property type="entry name" value="Nucleotide cyclase"/>
    <property type="match status" value="1"/>
</dbReference>
<organism evidence="1 2">
    <name type="scientific">Flavobacterium cellulosilyticum</name>
    <dbReference type="NCBI Taxonomy" id="2541731"/>
    <lineage>
        <taxon>Bacteria</taxon>
        <taxon>Pseudomonadati</taxon>
        <taxon>Bacteroidota</taxon>
        <taxon>Flavobacteriia</taxon>
        <taxon>Flavobacteriales</taxon>
        <taxon>Flavobacteriaceae</taxon>
        <taxon>Flavobacterium</taxon>
    </lineage>
</organism>
<dbReference type="InterPro" id="IPR029787">
    <property type="entry name" value="Nucleotide_cyclase"/>
</dbReference>
<dbReference type="OrthoDB" id="9806704at2"/>
<dbReference type="Proteomes" id="UP000295479">
    <property type="component" value="Unassembled WGS sequence"/>
</dbReference>
<reference evidence="1 2" key="1">
    <citation type="submission" date="2019-03" db="EMBL/GenBank/DDBJ databases">
        <title>Flavobacterium AR-3-4 sp. nov. isolated from arctic soil.</title>
        <authorList>
            <person name="Chaudhary D.K."/>
        </authorList>
    </citation>
    <scope>NUCLEOTIDE SEQUENCE [LARGE SCALE GENOMIC DNA]</scope>
    <source>
        <strain evidence="1 2">AR-3-4</strain>
    </source>
</reference>
<proteinExistence type="predicted"/>
<protein>
    <submittedName>
        <fullName evidence="1">Uncharacterized protein</fullName>
    </submittedName>
</protein>
<evidence type="ECO:0000313" key="2">
    <source>
        <dbReference type="Proteomes" id="UP000295479"/>
    </source>
</evidence>
<keyword evidence="2" id="KW-1185">Reference proteome</keyword>
<sequence>MSSIQFGGRTKSKISKTLLCWKNHYCRIYLPVYLLSNINNKIYIIMNTFSEYQSIIEKALNRNERYKNLNESRAYATFSNDGSLGKYTISDYMSNRSQLSLSTDLVGIANKMGVIPFDNQIIGHHPHFNHLKGTTDTEKHYIISAFIDIKGSTNLFKKYDEETNMIITNTIQLAAINVCQLFGGFIQRIQGDGLFVYFGGKNIDKTKSTQHCLTALSLFSYFVKNDLKRVFEQHGIERIFTKIGIDFGDDDKVLWGVAGKENTSEIATYSLHTSLAAKMQAFAGSNEIVVGQYIKDKANFDTLFYTVVEAKRYIFSDQDNAFYYTQYVFDWLKYLKSSQHIATSVTGEITIKPQLVTIPSIASLKEVVGKNRPYAKVNFR</sequence>
<dbReference type="AlphaFoldDB" id="A0A4R5CH74"/>
<name>A0A4R5CH74_9FLAO</name>
<comment type="caution">
    <text evidence="1">The sequence shown here is derived from an EMBL/GenBank/DDBJ whole genome shotgun (WGS) entry which is preliminary data.</text>
</comment>
<accession>A0A4R5CH74</accession>